<feature type="binding site" description="covalent" evidence="4">
    <location>
        <position position="207"/>
    </location>
    <ligand>
        <name>heme c</name>
        <dbReference type="ChEBI" id="CHEBI:61717"/>
        <label>2</label>
    </ligand>
</feature>
<dbReference type="OrthoDB" id="9809720at2"/>
<feature type="domain" description="Cytochrome c" evidence="6">
    <location>
        <begin position="192"/>
        <end position="302"/>
    </location>
</feature>
<keyword evidence="1 4" id="KW-0349">Heme</keyword>
<dbReference type="InterPro" id="IPR051459">
    <property type="entry name" value="Cytochrome_c-type_DH"/>
</dbReference>
<dbReference type="GO" id="GO:0020037">
    <property type="term" value="F:heme binding"/>
    <property type="evidence" value="ECO:0007669"/>
    <property type="project" value="InterPro"/>
</dbReference>
<keyword evidence="8" id="KW-1185">Reference proteome</keyword>
<feature type="binding site" description="covalent" evidence="4">
    <location>
        <position position="210"/>
    </location>
    <ligand>
        <name>heme c</name>
        <dbReference type="ChEBI" id="CHEBI:61717"/>
        <label>2</label>
    </ligand>
</feature>
<keyword evidence="2 5" id="KW-0479">Metal-binding</keyword>
<evidence type="ECO:0000256" key="3">
    <source>
        <dbReference type="ARBA" id="ARBA00023004"/>
    </source>
</evidence>
<dbReference type="GO" id="GO:0009055">
    <property type="term" value="F:electron transfer activity"/>
    <property type="evidence" value="ECO:0007669"/>
    <property type="project" value="InterPro"/>
</dbReference>
<reference evidence="7 8" key="1">
    <citation type="journal article" date="2019" name="Int. J. Syst. Evol. Microbiol.">
        <title>Undibacterium piscinae sp. nov., isolated from Korean shiner intestine.</title>
        <authorList>
            <person name="Lee S.Y."/>
            <person name="Kang W."/>
            <person name="Kim P.S."/>
            <person name="Kim H.S."/>
            <person name="Sung H."/>
            <person name="Shin N.R."/>
            <person name="Whon T.W."/>
            <person name="Yun J.H."/>
            <person name="Lee J.Y."/>
            <person name="Lee J.Y."/>
            <person name="Jung M.J."/>
            <person name="Jeong Y.S."/>
            <person name="Tak E.J."/>
            <person name="Han J.E."/>
            <person name="Hyun D.W."/>
            <person name="Kang M.S."/>
            <person name="Lee K.E."/>
            <person name="Lee B.H."/>
            <person name="Bae J.W."/>
        </authorList>
    </citation>
    <scope>NUCLEOTIDE SEQUENCE [LARGE SCALE GENOMIC DNA]</scope>
    <source>
        <strain evidence="7 8">S11R28</strain>
    </source>
</reference>
<feature type="binding site" description="axial binding residue" evidence="5">
    <location>
        <position position="211"/>
    </location>
    <ligand>
        <name>heme c</name>
        <dbReference type="ChEBI" id="CHEBI:61717"/>
        <label>2</label>
    </ligand>
    <ligandPart>
        <name>Fe</name>
        <dbReference type="ChEBI" id="CHEBI:18248"/>
    </ligandPart>
</feature>
<dbReference type="GO" id="GO:0016020">
    <property type="term" value="C:membrane"/>
    <property type="evidence" value="ECO:0007669"/>
    <property type="project" value="InterPro"/>
</dbReference>
<feature type="binding site" description="axial binding residue" evidence="5">
    <location>
        <position position="345"/>
    </location>
    <ligand>
        <name>heme c</name>
        <dbReference type="ChEBI" id="CHEBI:61717"/>
        <label>3</label>
    </ligand>
    <ligandPart>
        <name>Fe</name>
        <dbReference type="ChEBI" id="CHEBI:18248"/>
    </ligandPart>
</feature>
<dbReference type="InterPro" id="IPR036909">
    <property type="entry name" value="Cyt_c-like_dom_sf"/>
</dbReference>
<dbReference type="PIRSF" id="PIRSF000018">
    <property type="entry name" value="Mb_ADH_cyt_c"/>
    <property type="match status" value="1"/>
</dbReference>
<accession>A0A6M4AAI9</accession>
<dbReference type="SUPFAM" id="SSF46626">
    <property type="entry name" value="Cytochrome c"/>
    <property type="match status" value="3"/>
</dbReference>
<organism evidence="7 8">
    <name type="scientific">Undibacterium piscinae</name>
    <dbReference type="NCBI Taxonomy" id="2495591"/>
    <lineage>
        <taxon>Bacteria</taxon>
        <taxon>Pseudomonadati</taxon>
        <taxon>Pseudomonadota</taxon>
        <taxon>Betaproteobacteria</taxon>
        <taxon>Burkholderiales</taxon>
        <taxon>Oxalobacteraceae</taxon>
        <taxon>Undibacterium</taxon>
    </lineage>
</organism>
<evidence type="ECO:0000256" key="5">
    <source>
        <dbReference type="PIRSR" id="PIRSR000018-51"/>
    </source>
</evidence>
<comment type="cofactor">
    <cofactor evidence="4">
        <name>heme c</name>
        <dbReference type="ChEBI" id="CHEBI:61717"/>
    </cofactor>
    <text evidence="4">Binds 3 heme c groups covalently per subunit.</text>
</comment>
<dbReference type="Proteomes" id="UP000274350">
    <property type="component" value="Chromosome"/>
</dbReference>
<feature type="domain" description="Cytochrome c" evidence="6">
    <location>
        <begin position="328"/>
        <end position="418"/>
    </location>
</feature>
<dbReference type="InterPro" id="IPR014353">
    <property type="entry name" value="Membr-bd_ADH_cyt_c"/>
</dbReference>
<gene>
    <name evidence="7" type="ORF">EJG51_016240</name>
</gene>
<dbReference type="KEGG" id="upi:EJG51_016240"/>
<dbReference type="GO" id="GO:0005506">
    <property type="term" value="F:iron ion binding"/>
    <property type="evidence" value="ECO:0007669"/>
    <property type="project" value="InterPro"/>
</dbReference>
<protein>
    <submittedName>
        <fullName evidence="7">Cytochrome c</fullName>
    </submittedName>
</protein>
<evidence type="ECO:0000313" key="7">
    <source>
        <dbReference type="EMBL" id="QJQ07798.1"/>
    </source>
</evidence>
<dbReference type="EMBL" id="CP051152">
    <property type="protein sequence ID" value="QJQ07798.1"/>
    <property type="molecule type" value="Genomic_DNA"/>
</dbReference>
<proteinExistence type="predicted"/>
<dbReference type="GO" id="GO:0016614">
    <property type="term" value="F:oxidoreductase activity, acting on CH-OH group of donors"/>
    <property type="evidence" value="ECO:0007669"/>
    <property type="project" value="InterPro"/>
</dbReference>
<keyword evidence="3 5" id="KW-0408">Iron</keyword>
<name>A0A6M4AAI9_9BURK</name>
<feature type="binding site" description="covalent" evidence="4">
    <location>
        <position position="61"/>
    </location>
    <ligand>
        <name>heme c</name>
        <dbReference type="ChEBI" id="CHEBI:61717"/>
        <label>1</label>
    </ligand>
</feature>
<dbReference type="Pfam" id="PF00034">
    <property type="entry name" value="Cytochrom_C"/>
    <property type="match status" value="3"/>
</dbReference>
<dbReference type="Gene3D" id="1.10.760.10">
    <property type="entry name" value="Cytochrome c-like domain"/>
    <property type="match status" value="3"/>
</dbReference>
<evidence type="ECO:0000256" key="4">
    <source>
        <dbReference type="PIRSR" id="PIRSR000018-50"/>
    </source>
</evidence>
<evidence type="ECO:0000259" key="6">
    <source>
        <dbReference type="PROSITE" id="PS51007"/>
    </source>
</evidence>
<dbReference type="PROSITE" id="PS51007">
    <property type="entry name" value="CYTC"/>
    <property type="match status" value="3"/>
</dbReference>
<dbReference type="PANTHER" id="PTHR35008">
    <property type="entry name" value="BLL4482 PROTEIN-RELATED"/>
    <property type="match status" value="1"/>
</dbReference>
<dbReference type="PANTHER" id="PTHR35008:SF4">
    <property type="entry name" value="BLL4482 PROTEIN"/>
    <property type="match status" value="1"/>
</dbReference>
<evidence type="ECO:0000313" key="8">
    <source>
        <dbReference type="Proteomes" id="UP000274350"/>
    </source>
</evidence>
<feature type="binding site" description="covalent" evidence="4">
    <location>
        <position position="341"/>
    </location>
    <ligand>
        <name>heme c</name>
        <dbReference type="ChEBI" id="CHEBI:61717"/>
        <label>3</label>
    </ligand>
</feature>
<evidence type="ECO:0000256" key="1">
    <source>
        <dbReference type="ARBA" id="ARBA00022617"/>
    </source>
</evidence>
<dbReference type="AlphaFoldDB" id="A0A6M4AAI9"/>
<feature type="domain" description="Cytochrome c" evidence="6">
    <location>
        <begin position="41"/>
        <end position="150"/>
    </location>
</feature>
<sequence>MKRTFYLLILLLSLVVAGVGAYGYFLSDQPTDPLVAQQALTPAQAGERLAHGAYLARAGNCMGCHTARGAEPYAGGRVIESEFGNFISPNITADVQYGIGGWSADDFWSALHNGKSKDGRLLYPAFPFANYTQITRNDSDALFAYFRTITAVTKQNQPHDLRFPYNQRALLAFWRALYFRPAVFQQEKQASAEWNRGAYLVNGLAHCSACHSSRNALGANGGSQDLSGGALAMINWYAPSLVDPHEAGLAQWQPAQLQALLKTGISQHAVVSGPMAEVVAGSLQYLSDTDIAAMSHYLQALPQVKVAASDMLDRALQAPQVSEQQMQQIMQQGARLYGTHCADCHGKQGAGVAAVYPALAGNRAVQMQNVANPLRIILAGGFAPATEGNPRPYGMPPFGPVLSDAEVALVLSYIRNAWGNQASAISSAEVNRYRTAPLN</sequence>
<dbReference type="InterPro" id="IPR009056">
    <property type="entry name" value="Cyt_c-like_dom"/>
</dbReference>
<evidence type="ECO:0000256" key="2">
    <source>
        <dbReference type="ARBA" id="ARBA00022723"/>
    </source>
</evidence>
<feature type="binding site" description="covalent" evidence="4">
    <location>
        <position position="344"/>
    </location>
    <ligand>
        <name>heme c</name>
        <dbReference type="ChEBI" id="CHEBI:61717"/>
        <label>3</label>
    </ligand>
</feature>
<feature type="binding site" description="covalent" evidence="4">
    <location>
        <position position="64"/>
    </location>
    <ligand>
        <name>heme c</name>
        <dbReference type="ChEBI" id="CHEBI:61717"/>
        <label>1</label>
    </ligand>
</feature>
<feature type="binding site" description="axial binding residue" evidence="5">
    <location>
        <position position="65"/>
    </location>
    <ligand>
        <name>heme c</name>
        <dbReference type="ChEBI" id="CHEBI:61717"/>
        <label>1</label>
    </ligand>
    <ligandPart>
        <name>Fe</name>
        <dbReference type="ChEBI" id="CHEBI:18248"/>
    </ligandPart>
</feature>